<proteinExistence type="predicted"/>
<feature type="chain" id="PRO_5041900908" description="SCP domain-containing protein" evidence="1">
    <location>
        <begin position="23"/>
        <end position="337"/>
    </location>
</feature>
<dbReference type="RefSeq" id="WP_309490295.1">
    <property type="nucleotide sequence ID" value="NZ_JAENIG010000007.1"/>
</dbReference>
<keyword evidence="1" id="KW-0732">Signal</keyword>
<dbReference type="Gene3D" id="3.40.33.10">
    <property type="entry name" value="CAP"/>
    <property type="match status" value="1"/>
</dbReference>
<organism evidence="3 4">
    <name type="scientific">Oceaniferula flava</name>
    <dbReference type="NCBI Taxonomy" id="2800421"/>
    <lineage>
        <taxon>Bacteria</taxon>
        <taxon>Pseudomonadati</taxon>
        <taxon>Verrucomicrobiota</taxon>
        <taxon>Verrucomicrobiia</taxon>
        <taxon>Verrucomicrobiales</taxon>
        <taxon>Verrucomicrobiaceae</taxon>
        <taxon>Oceaniferula</taxon>
    </lineage>
</organism>
<keyword evidence="4" id="KW-1185">Reference proteome</keyword>
<feature type="domain" description="SCP" evidence="2">
    <location>
        <begin position="229"/>
        <end position="329"/>
    </location>
</feature>
<dbReference type="PANTHER" id="PTHR31157:SF1">
    <property type="entry name" value="SCP DOMAIN-CONTAINING PROTEIN"/>
    <property type="match status" value="1"/>
</dbReference>
<dbReference type="PANTHER" id="PTHR31157">
    <property type="entry name" value="SCP DOMAIN-CONTAINING PROTEIN"/>
    <property type="match status" value="1"/>
</dbReference>
<evidence type="ECO:0000313" key="3">
    <source>
        <dbReference type="EMBL" id="MBK1855684.1"/>
    </source>
</evidence>
<gene>
    <name evidence="3" type="ORF">JIN83_11985</name>
</gene>
<evidence type="ECO:0000313" key="4">
    <source>
        <dbReference type="Proteomes" id="UP000634206"/>
    </source>
</evidence>
<dbReference type="Pfam" id="PF00188">
    <property type="entry name" value="CAP"/>
    <property type="match status" value="1"/>
</dbReference>
<evidence type="ECO:0000256" key="1">
    <source>
        <dbReference type="SAM" id="SignalP"/>
    </source>
</evidence>
<dbReference type="InterPro" id="IPR035940">
    <property type="entry name" value="CAP_sf"/>
</dbReference>
<accession>A0AAE2SEY6</accession>
<dbReference type="Proteomes" id="UP000634206">
    <property type="component" value="Unassembled WGS sequence"/>
</dbReference>
<evidence type="ECO:0000259" key="2">
    <source>
        <dbReference type="Pfam" id="PF00188"/>
    </source>
</evidence>
<protein>
    <recommendedName>
        <fullName evidence="2">SCP domain-containing protein</fullName>
    </recommendedName>
</protein>
<sequence length="337" mass="38162">MKLRPLIHFLFLPLLLISPLHAMSTGDEVMAALKEKVDGEGDFDEIYDSVDDLPINEVNALFKKIDKIWPRMRDSWISDFSRLAKDSSSKSSDQKKYVRELREELAAMKDLEDGPMKTVLKKRGMPILNELRKILLPKTADVLATTDAENKKKRRTLVAIAGLRDALIKAAIIPSTTSSMAELKEAEQSVTRSISGLDRKGLKVMESNFKVAKRKKVPEAERIGVADANLMRLLAGYTALEIDPKLCETGRDHSKDMETHNFFAHMSPVKGKRTPGDRAKNFGTRGNGENIYMGNESPLAANKAWFYSPGHHRNLFRPNWKVIGMGRHNRHWTQMFF</sequence>
<dbReference type="EMBL" id="JAENIG010000007">
    <property type="protein sequence ID" value="MBK1855684.1"/>
    <property type="molecule type" value="Genomic_DNA"/>
</dbReference>
<reference evidence="3" key="1">
    <citation type="submission" date="2021-01" db="EMBL/GenBank/DDBJ databases">
        <title>Modified the classification status of verrucomicrobia.</title>
        <authorList>
            <person name="Feng X."/>
        </authorList>
    </citation>
    <scope>NUCLEOTIDE SEQUENCE</scope>
    <source>
        <strain evidence="3">5K15</strain>
    </source>
</reference>
<dbReference type="InterPro" id="IPR014044">
    <property type="entry name" value="CAP_dom"/>
</dbReference>
<feature type="signal peptide" evidence="1">
    <location>
        <begin position="1"/>
        <end position="22"/>
    </location>
</feature>
<dbReference type="AlphaFoldDB" id="A0AAE2SEY6"/>
<comment type="caution">
    <text evidence="3">The sequence shown here is derived from an EMBL/GenBank/DDBJ whole genome shotgun (WGS) entry which is preliminary data.</text>
</comment>
<dbReference type="SUPFAM" id="SSF55797">
    <property type="entry name" value="PR-1-like"/>
    <property type="match status" value="1"/>
</dbReference>
<dbReference type="CDD" id="cd05379">
    <property type="entry name" value="CAP_bacterial"/>
    <property type="match status" value="1"/>
</dbReference>
<name>A0AAE2SEY6_9BACT</name>